<dbReference type="InterPro" id="IPR001920">
    <property type="entry name" value="Asp/Glu_race"/>
</dbReference>
<dbReference type="Pfam" id="PF01177">
    <property type="entry name" value="Asp_Glu_race"/>
    <property type="match status" value="1"/>
</dbReference>
<dbReference type="InterPro" id="IPR004380">
    <property type="entry name" value="Asp_race"/>
</dbReference>
<dbReference type="PANTHER" id="PTHR21198:SF7">
    <property type="entry name" value="ASPARTATE-GLUTAMATE RACEMASE FAMILY"/>
    <property type="match status" value="1"/>
</dbReference>
<reference evidence="3 4" key="1">
    <citation type="submission" date="2022-10" db="EMBL/GenBank/DDBJ databases">
        <title>Erythrobacter sp. sf7 Genome sequencing.</title>
        <authorList>
            <person name="Park S."/>
        </authorList>
    </citation>
    <scope>NUCLEOTIDE SEQUENCE [LARGE SCALE GENOMIC DNA]</scope>
    <source>
        <strain evidence="4">sf7</strain>
    </source>
</reference>
<dbReference type="NCBIfam" id="TIGR00035">
    <property type="entry name" value="asp_race"/>
    <property type="match status" value="1"/>
</dbReference>
<dbReference type="InterPro" id="IPR015942">
    <property type="entry name" value="Asp/Glu/hydantoin_racemase"/>
</dbReference>
<dbReference type="EC" id="5.1.1.-" evidence="3"/>
<comment type="caution">
    <text evidence="3">The sequence shown here is derived from an EMBL/GenBank/DDBJ whole genome shotgun (WGS) entry which is preliminary data.</text>
</comment>
<sequence>MRKLGIIGGMSWVSTAMYYDRINRIVQKRAAPMASAPLLIESLDFCQLYALVEERDWQRAASVLIDSARRLEGAGAQGLIIGANSMHRLYDDVAAHVNIPILHIAEYVGMEIKRAGLTNAALIGTRNVMTESFYRKRLVAHGIDLLPPRMEFVEMLEKIIYDELMVGKVTREAQRTMKTIITNKAQEGAQAIVLACTELDLVVDVDANILPVFDSTRIHCEAAANWILEQEGVH</sequence>
<evidence type="ECO:0000313" key="4">
    <source>
        <dbReference type="Proteomes" id="UP001216558"/>
    </source>
</evidence>
<accession>A0ABT5JR25</accession>
<dbReference type="RefSeq" id="WP_273678326.1">
    <property type="nucleotide sequence ID" value="NZ_JAQQXQ010000007.1"/>
</dbReference>
<evidence type="ECO:0000256" key="1">
    <source>
        <dbReference type="ARBA" id="ARBA00007847"/>
    </source>
</evidence>
<dbReference type="Proteomes" id="UP001216558">
    <property type="component" value="Unassembled WGS sequence"/>
</dbReference>
<evidence type="ECO:0000313" key="3">
    <source>
        <dbReference type="EMBL" id="MDC8755118.1"/>
    </source>
</evidence>
<name>A0ABT5JR25_9SPHN</name>
<dbReference type="SUPFAM" id="SSF53681">
    <property type="entry name" value="Aspartate/glutamate racemase"/>
    <property type="match status" value="2"/>
</dbReference>
<comment type="similarity">
    <text evidence="1">Belongs to the aspartate/glutamate racemases family.</text>
</comment>
<protein>
    <submittedName>
        <fullName evidence="3">Amino acid racemase</fullName>
        <ecNumber evidence="3">5.1.1.-</ecNumber>
    </submittedName>
</protein>
<dbReference type="PANTHER" id="PTHR21198">
    <property type="entry name" value="GLUTAMATE RACEMASE"/>
    <property type="match status" value="1"/>
</dbReference>
<gene>
    <name evidence="3" type="ORF">OIK40_10760</name>
</gene>
<organism evidence="3 4">
    <name type="scientific">Erythrobacter fulvus</name>
    <dbReference type="NCBI Taxonomy" id="2987523"/>
    <lineage>
        <taxon>Bacteria</taxon>
        <taxon>Pseudomonadati</taxon>
        <taxon>Pseudomonadota</taxon>
        <taxon>Alphaproteobacteria</taxon>
        <taxon>Sphingomonadales</taxon>
        <taxon>Erythrobacteraceae</taxon>
        <taxon>Erythrobacter/Porphyrobacter group</taxon>
        <taxon>Erythrobacter</taxon>
    </lineage>
</organism>
<dbReference type="GO" id="GO:0016853">
    <property type="term" value="F:isomerase activity"/>
    <property type="evidence" value="ECO:0007669"/>
    <property type="project" value="UniProtKB-KW"/>
</dbReference>
<dbReference type="Gene3D" id="3.40.50.1860">
    <property type="match status" value="2"/>
</dbReference>
<dbReference type="EMBL" id="JAQQXQ010000007">
    <property type="protein sequence ID" value="MDC8755118.1"/>
    <property type="molecule type" value="Genomic_DNA"/>
</dbReference>
<keyword evidence="4" id="KW-1185">Reference proteome</keyword>
<proteinExistence type="inferred from homology"/>
<evidence type="ECO:0000256" key="2">
    <source>
        <dbReference type="ARBA" id="ARBA00023235"/>
    </source>
</evidence>
<keyword evidence="2 3" id="KW-0413">Isomerase</keyword>